<evidence type="ECO:0000313" key="1">
    <source>
        <dbReference type="EMBL" id="CAG8533822.1"/>
    </source>
</evidence>
<gene>
    <name evidence="1" type="ORF">GMARGA_LOCUS3750</name>
</gene>
<dbReference type="EMBL" id="CAJVQB010001394">
    <property type="protein sequence ID" value="CAG8533822.1"/>
    <property type="molecule type" value="Genomic_DNA"/>
</dbReference>
<keyword evidence="2" id="KW-1185">Reference proteome</keyword>
<evidence type="ECO:0000313" key="2">
    <source>
        <dbReference type="Proteomes" id="UP000789901"/>
    </source>
</evidence>
<protein>
    <submittedName>
        <fullName evidence="1">45147_t:CDS:1</fullName>
    </submittedName>
</protein>
<dbReference type="Proteomes" id="UP000789901">
    <property type="component" value="Unassembled WGS sequence"/>
</dbReference>
<sequence>MLLDIDTGNTKDFIPVTKEKLTAYTLWDLPRLFNNSQVKKLIGRYSKVQEIRWTCKKFSKQAHIILSEKNEKSKKMLEDSWVLPIGKGLTRITVKDSQEEDLEI</sequence>
<reference evidence="1 2" key="1">
    <citation type="submission" date="2021-06" db="EMBL/GenBank/DDBJ databases">
        <authorList>
            <person name="Kallberg Y."/>
            <person name="Tangrot J."/>
            <person name="Rosling A."/>
        </authorList>
    </citation>
    <scope>NUCLEOTIDE SEQUENCE [LARGE SCALE GENOMIC DNA]</scope>
    <source>
        <strain evidence="1 2">120-4 pot B 10/14</strain>
    </source>
</reference>
<organism evidence="1 2">
    <name type="scientific">Gigaspora margarita</name>
    <dbReference type="NCBI Taxonomy" id="4874"/>
    <lineage>
        <taxon>Eukaryota</taxon>
        <taxon>Fungi</taxon>
        <taxon>Fungi incertae sedis</taxon>
        <taxon>Mucoromycota</taxon>
        <taxon>Glomeromycotina</taxon>
        <taxon>Glomeromycetes</taxon>
        <taxon>Diversisporales</taxon>
        <taxon>Gigasporaceae</taxon>
        <taxon>Gigaspora</taxon>
    </lineage>
</organism>
<comment type="caution">
    <text evidence="1">The sequence shown here is derived from an EMBL/GenBank/DDBJ whole genome shotgun (WGS) entry which is preliminary data.</text>
</comment>
<name>A0ABM8W5X1_GIGMA</name>
<accession>A0ABM8W5X1</accession>
<proteinExistence type="predicted"/>